<protein>
    <submittedName>
        <fullName evidence="3">Uncharacterized protein</fullName>
    </submittedName>
</protein>
<feature type="signal peptide" evidence="2">
    <location>
        <begin position="1"/>
        <end position="18"/>
    </location>
</feature>
<organism evidence="3 4">
    <name type="scientific">Candida parapsilosis</name>
    <name type="common">Yeast</name>
    <dbReference type="NCBI Taxonomy" id="5480"/>
    <lineage>
        <taxon>Eukaryota</taxon>
        <taxon>Fungi</taxon>
        <taxon>Dikarya</taxon>
        <taxon>Ascomycota</taxon>
        <taxon>Saccharomycotina</taxon>
        <taxon>Pichiomycetes</taxon>
        <taxon>Debaryomycetaceae</taxon>
        <taxon>Candida/Lodderomyces clade</taxon>
        <taxon>Candida</taxon>
    </lineage>
</organism>
<keyword evidence="2" id="KW-0732">Signal</keyword>
<feature type="region of interest" description="Disordered" evidence="1">
    <location>
        <begin position="27"/>
        <end position="63"/>
    </location>
</feature>
<dbReference type="AlphaFoldDB" id="A0A8X7NJ96"/>
<dbReference type="Proteomes" id="UP000590412">
    <property type="component" value="Unassembled WGS sequence"/>
</dbReference>
<evidence type="ECO:0000313" key="4">
    <source>
        <dbReference type="Proteomes" id="UP000590412"/>
    </source>
</evidence>
<feature type="chain" id="PRO_5044694537" evidence="2">
    <location>
        <begin position="19"/>
        <end position="89"/>
    </location>
</feature>
<feature type="compositionally biased region" description="Gly residues" evidence="1">
    <location>
        <begin position="41"/>
        <end position="61"/>
    </location>
</feature>
<evidence type="ECO:0000313" key="3">
    <source>
        <dbReference type="EMBL" id="KAF6044245.1"/>
    </source>
</evidence>
<accession>A0A8X7NJ96</accession>
<reference evidence="3" key="1">
    <citation type="submission" date="2020-03" db="EMBL/GenBank/DDBJ databases">
        <title>FDA dAtabase for Regulatory Grade micrObial Sequences (FDA-ARGOS): Supporting development and validation of Infectious Disease Dx tests.</title>
        <authorList>
            <person name="Campos J."/>
            <person name="Goldberg B."/>
            <person name="Tallon L."/>
            <person name="Sadzewicz L."/>
            <person name="Vavikolanu K."/>
            <person name="Mehta A."/>
            <person name="Aluvathingal J."/>
            <person name="Nadendla S."/>
            <person name="Nandy P."/>
            <person name="Geyer C."/>
            <person name="Yan Y."/>
            <person name="Sichtig H."/>
        </authorList>
    </citation>
    <scope>NUCLEOTIDE SEQUENCE [LARGE SCALE GENOMIC DNA]</scope>
    <source>
        <strain evidence="3">FDAARGOS_652</strain>
    </source>
</reference>
<gene>
    <name evidence="3" type="ORF">FOB60_005338</name>
</gene>
<evidence type="ECO:0000256" key="2">
    <source>
        <dbReference type="SAM" id="SignalP"/>
    </source>
</evidence>
<evidence type="ECO:0000256" key="1">
    <source>
        <dbReference type="SAM" id="MobiDB-lite"/>
    </source>
</evidence>
<feature type="compositionally biased region" description="Low complexity" evidence="1">
    <location>
        <begin position="27"/>
        <end position="40"/>
    </location>
</feature>
<comment type="caution">
    <text evidence="3">The sequence shown here is derived from an EMBL/GenBank/DDBJ whole genome shotgun (WGS) entry which is preliminary data.</text>
</comment>
<name>A0A8X7NJ96_CANPA</name>
<sequence length="89" mass="8247">MQFTQIIASLALVGSIQARFHNTTGGAVSNSTGGAASNSTGGAGSNSTGGAGSNSTGGAGGQKSDNAANANANIYGGAALVAAAVALLY</sequence>
<dbReference type="EMBL" id="JABWAB010000011">
    <property type="protein sequence ID" value="KAF6044245.1"/>
    <property type="molecule type" value="Genomic_DNA"/>
</dbReference>
<proteinExistence type="predicted"/>